<evidence type="ECO:0000256" key="1">
    <source>
        <dbReference type="SAM" id="MobiDB-lite"/>
    </source>
</evidence>
<accession>J4UHJ4</accession>
<proteinExistence type="predicted"/>
<name>J4UHJ4_BEAB2</name>
<evidence type="ECO:0000313" key="3">
    <source>
        <dbReference type="Proteomes" id="UP000002762"/>
    </source>
</evidence>
<dbReference type="InParanoid" id="J4UHJ4"/>
<protein>
    <submittedName>
        <fullName evidence="2">Uncharacterized protein</fullName>
    </submittedName>
</protein>
<dbReference type="GeneID" id="19891419"/>
<dbReference type="RefSeq" id="XP_008601726.1">
    <property type="nucleotide sequence ID" value="XM_008603504.1"/>
</dbReference>
<organism evidence="2 3">
    <name type="scientific">Beauveria bassiana (strain ARSEF 2860)</name>
    <name type="common">White muscardine disease fungus</name>
    <name type="synonym">Tritirachium shiotae</name>
    <dbReference type="NCBI Taxonomy" id="655819"/>
    <lineage>
        <taxon>Eukaryota</taxon>
        <taxon>Fungi</taxon>
        <taxon>Dikarya</taxon>
        <taxon>Ascomycota</taxon>
        <taxon>Pezizomycotina</taxon>
        <taxon>Sordariomycetes</taxon>
        <taxon>Hypocreomycetidae</taxon>
        <taxon>Hypocreales</taxon>
        <taxon>Cordycipitaceae</taxon>
        <taxon>Beauveria</taxon>
    </lineage>
</organism>
<gene>
    <name evidence="2" type="ORF">BBA_08407</name>
</gene>
<reference evidence="2 3" key="1">
    <citation type="journal article" date="2012" name="Sci. Rep.">
        <title>Genomic perspectives on the evolution of fungal entomopathogenicity in Beauveria bassiana.</title>
        <authorList>
            <person name="Xiao G."/>
            <person name="Ying S.H."/>
            <person name="Zheng P."/>
            <person name="Wang Z.L."/>
            <person name="Zhang S."/>
            <person name="Xie X.Q."/>
            <person name="Shang Y."/>
            <person name="St Leger R.J."/>
            <person name="Zhao G.P."/>
            <person name="Wang C."/>
            <person name="Feng M.G."/>
        </authorList>
    </citation>
    <scope>NUCLEOTIDE SEQUENCE [LARGE SCALE GENOMIC DNA]</scope>
    <source>
        <strain evidence="2 3">ARSEF 2860</strain>
    </source>
</reference>
<dbReference type="Proteomes" id="UP000002762">
    <property type="component" value="Unassembled WGS sequence"/>
</dbReference>
<sequence>MAENSVLGEPTSGKTTYRHENGTQITTQLHLHDSEAMNMTPLINLQWRCLHMAALSGAAVSSALADPEHFEPPGDIEAPENF</sequence>
<dbReference type="EMBL" id="JH725183">
    <property type="protein sequence ID" value="EJP62692.1"/>
    <property type="molecule type" value="Genomic_DNA"/>
</dbReference>
<feature type="region of interest" description="Disordered" evidence="1">
    <location>
        <begin position="1"/>
        <end position="21"/>
    </location>
</feature>
<dbReference type="AlphaFoldDB" id="J4UHJ4"/>
<keyword evidence="3" id="KW-1185">Reference proteome</keyword>
<evidence type="ECO:0000313" key="2">
    <source>
        <dbReference type="EMBL" id="EJP62692.1"/>
    </source>
</evidence>
<dbReference type="HOGENOM" id="CLU_2557939_0_0_1"/>